<dbReference type="InterPro" id="IPR034683">
    <property type="entry name" value="IspD/TarI"/>
</dbReference>
<proteinExistence type="predicted"/>
<dbReference type="InterPro" id="IPR029044">
    <property type="entry name" value="Nucleotide-diphossugar_trans"/>
</dbReference>
<feature type="non-terminal residue" evidence="3">
    <location>
        <position position="171"/>
    </location>
</feature>
<dbReference type="GO" id="GO:0050518">
    <property type="term" value="F:2-C-methyl-D-erythritol 4-phosphate cytidylyltransferase activity"/>
    <property type="evidence" value="ECO:0007669"/>
    <property type="project" value="TreeGrafter"/>
</dbReference>
<evidence type="ECO:0000313" key="3">
    <source>
        <dbReference type="EMBL" id="SVB16360.1"/>
    </source>
</evidence>
<dbReference type="InterPro" id="IPR050088">
    <property type="entry name" value="IspD/TarI_cytidylyltransf_bact"/>
</dbReference>
<evidence type="ECO:0000256" key="2">
    <source>
        <dbReference type="ARBA" id="ARBA00022695"/>
    </source>
</evidence>
<dbReference type="PANTHER" id="PTHR32125">
    <property type="entry name" value="2-C-METHYL-D-ERYTHRITOL 4-PHOSPHATE CYTIDYLYLTRANSFERASE, CHLOROPLASTIC"/>
    <property type="match status" value="1"/>
</dbReference>
<reference evidence="3" key="1">
    <citation type="submission" date="2018-05" db="EMBL/GenBank/DDBJ databases">
        <authorList>
            <person name="Lanie J.A."/>
            <person name="Ng W.-L."/>
            <person name="Kazmierczak K.M."/>
            <person name="Andrzejewski T.M."/>
            <person name="Davidsen T.M."/>
            <person name="Wayne K.J."/>
            <person name="Tettelin H."/>
            <person name="Glass J.I."/>
            <person name="Rusch D."/>
            <person name="Podicherti R."/>
            <person name="Tsui H.-C.T."/>
            <person name="Winkler M.E."/>
        </authorList>
    </citation>
    <scope>NUCLEOTIDE SEQUENCE</scope>
</reference>
<gene>
    <name evidence="3" type="ORF">METZ01_LOCUS169214</name>
</gene>
<evidence type="ECO:0008006" key="4">
    <source>
        <dbReference type="Google" id="ProtNLM"/>
    </source>
</evidence>
<keyword evidence="1" id="KW-0808">Transferase</keyword>
<dbReference type="Pfam" id="PF01128">
    <property type="entry name" value="IspD"/>
    <property type="match status" value="1"/>
</dbReference>
<evidence type="ECO:0000256" key="1">
    <source>
        <dbReference type="ARBA" id="ARBA00022679"/>
    </source>
</evidence>
<protein>
    <recommendedName>
        <fullName evidence="4">2-C-methyl-D-erythritol 4-phosphate cytidylyltransferase</fullName>
    </recommendedName>
</protein>
<name>A0A382BRB2_9ZZZZ</name>
<dbReference type="Gene3D" id="3.90.550.10">
    <property type="entry name" value="Spore Coat Polysaccharide Biosynthesis Protein SpsA, Chain A"/>
    <property type="match status" value="1"/>
</dbReference>
<sequence>MVKMQSTVALVLAAGRGSRLDSAVPKQYHPLGGKTVLRWSLETLCQHAKIDYVKVVINPEDKTLYDDAVNGLELLNPVSGGATRQESAKMGIDSFCKIQPARILIHDGARPFIDKNLIDRLLLRLDDAAAVIPVLKLTDTLKKLNGKWVEKTVISSKLWSAQTPQAFMFDE</sequence>
<dbReference type="AlphaFoldDB" id="A0A382BRB2"/>
<keyword evidence="2" id="KW-0548">Nucleotidyltransferase</keyword>
<dbReference type="EMBL" id="UINC01031010">
    <property type="protein sequence ID" value="SVB16360.1"/>
    <property type="molecule type" value="Genomic_DNA"/>
</dbReference>
<dbReference type="PANTHER" id="PTHR32125:SF4">
    <property type="entry name" value="2-C-METHYL-D-ERYTHRITOL 4-PHOSPHATE CYTIDYLYLTRANSFERASE, CHLOROPLASTIC"/>
    <property type="match status" value="1"/>
</dbReference>
<dbReference type="GO" id="GO:0008299">
    <property type="term" value="P:isoprenoid biosynthetic process"/>
    <property type="evidence" value="ECO:0007669"/>
    <property type="project" value="InterPro"/>
</dbReference>
<accession>A0A382BRB2</accession>
<dbReference type="SUPFAM" id="SSF53448">
    <property type="entry name" value="Nucleotide-diphospho-sugar transferases"/>
    <property type="match status" value="1"/>
</dbReference>
<dbReference type="InterPro" id="IPR018294">
    <property type="entry name" value="ISPD_synthase_CS"/>
</dbReference>
<organism evidence="3">
    <name type="scientific">marine metagenome</name>
    <dbReference type="NCBI Taxonomy" id="408172"/>
    <lineage>
        <taxon>unclassified sequences</taxon>
        <taxon>metagenomes</taxon>
        <taxon>ecological metagenomes</taxon>
    </lineage>
</organism>
<dbReference type="PROSITE" id="PS01295">
    <property type="entry name" value="ISPD"/>
    <property type="match status" value="1"/>
</dbReference>